<dbReference type="AlphaFoldDB" id="A0A1H4KHN9"/>
<keyword evidence="2" id="KW-1185">Reference proteome</keyword>
<organism evidence="1 2">
    <name type="scientific">Arthrobacter woluwensis</name>
    <dbReference type="NCBI Taxonomy" id="156980"/>
    <lineage>
        <taxon>Bacteria</taxon>
        <taxon>Bacillati</taxon>
        <taxon>Actinomycetota</taxon>
        <taxon>Actinomycetes</taxon>
        <taxon>Micrococcales</taxon>
        <taxon>Micrococcaceae</taxon>
        <taxon>Arthrobacter</taxon>
    </lineage>
</organism>
<sequence length="315" mass="35744">MKTVTGQFLEHLETSAPRFWRTRQLLDSGVGHESIRWLHRTGHLQRLRRGCYYPRAAWEQRKPWERDTLRILAHAHVAVQASPGRYAYSHATAARLRGWAVLHAEPRIHVTSSTRPGQGQHAPDVVAHTAPLPVDQTEVMSGVVVTTACRTAVDCARSLTFSGGMVVMDQALRSGVRAQDVLDATRQLVGHRGVIQLRRVLDGADARSESPGESCTRVAVARMNIEQPTPQLEVWTARGIRRLDFGWEQEKLALEFDGSSKYFDFKPADQALVEERQREKLLMEHGWSFIRISWRDLQDESALKHRILAGLRRSR</sequence>
<accession>A0A1H4KHN9</accession>
<dbReference type="STRING" id="156980.SAMN04489745_0654"/>
<dbReference type="EMBL" id="FNSN01000003">
    <property type="protein sequence ID" value="SEB58059.1"/>
    <property type="molecule type" value="Genomic_DNA"/>
</dbReference>
<dbReference type="RefSeq" id="WP_066213972.1">
    <property type="nucleotide sequence ID" value="NZ_FNSN01000003.1"/>
</dbReference>
<reference evidence="1 2" key="1">
    <citation type="submission" date="2016-10" db="EMBL/GenBank/DDBJ databases">
        <authorList>
            <person name="de Groot N.N."/>
        </authorList>
    </citation>
    <scope>NUCLEOTIDE SEQUENCE [LARGE SCALE GENOMIC DNA]</scope>
    <source>
        <strain evidence="1 2">DSM 10495</strain>
    </source>
</reference>
<proteinExistence type="predicted"/>
<protein>
    <submittedName>
        <fullName evidence="1">Transcriptional regulator, AbiEi antitoxin, Type IV TA system</fullName>
    </submittedName>
</protein>
<gene>
    <name evidence="1" type="ORF">SAMN04489745_0654</name>
</gene>
<evidence type="ECO:0000313" key="1">
    <source>
        <dbReference type="EMBL" id="SEB58059.1"/>
    </source>
</evidence>
<name>A0A1H4KHN9_9MICC</name>
<dbReference type="Proteomes" id="UP000182652">
    <property type="component" value="Unassembled WGS sequence"/>
</dbReference>
<evidence type="ECO:0000313" key="2">
    <source>
        <dbReference type="Proteomes" id="UP000182652"/>
    </source>
</evidence>